<evidence type="ECO:0000256" key="8">
    <source>
        <dbReference type="ARBA" id="ARBA00022840"/>
    </source>
</evidence>
<gene>
    <name evidence="14" type="primary">murC</name>
    <name evidence="18" type="ORF">DCC88_00480</name>
</gene>
<evidence type="ECO:0000256" key="9">
    <source>
        <dbReference type="ARBA" id="ARBA00022960"/>
    </source>
</evidence>
<proteinExistence type="inferred from homology"/>
<feature type="domain" description="Mur ligase N-terminal catalytic" evidence="15">
    <location>
        <begin position="7"/>
        <end position="106"/>
    </location>
</feature>
<feature type="domain" description="Mur ligase C-terminal" evidence="16">
    <location>
        <begin position="311"/>
        <end position="451"/>
    </location>
</feature>
<keyword evidence="12 14" id="KW-0961">Cell wall biogenesis/degradation</keyword>
<dbReference type="NCBIfam" id="TIGR01082">
    <property type="entry name" value="murC"/>
    <property type="match status" value="1"/>
</dbReference>
<keyword evidence="8 14" id="KW-0067">ATP-binding</keyword>
<comment type="catalytic activity">
    <reaction evidence="13 14">
        <text>UDP-N-acetyl-alpha-D-muramate + L-alanine + ATP = UDP-N-acetyl-alpha-D-muramoyl-L-alanine + ADP + phosphate + H(+)</text>
        <dbReference type="Rhea" id="RHEA:23372"/>
        <dbReference type="ChEBI" id="CHEBI:15378"/>
        <dbReference type="ChEBI" id="CHEBI:30616"/>
        <dbReference type="ChEBI" id="CHEBI:43474"/>
        <dbReference type="ChEBI" id="CHEBI:57972"/>
        <dbReference type="ChEBI" id="CHEBI:70757"/>
        <dbReference type="ChEBI" id="CHEBI:83898"/>
        <dbReference type="ChEBI" id="CHEBI:456216"/>
        <dbReference type="EC" id="6.3.2.8"/>
    </reaction>
</comment>
<dbReference type="Pfam" id="PF01225">
    <property type="entry name" value="Mur_ligase"/>
    <property type="match status" value="1"/>
</dbReference>
<comment type="pathway">
    <text evidence="2 14">Cell wall biogenesis; peptidoglycan biosynthesis.</text>
</comment>
<dbReference type="InterPro" id="IPR005758">
    <property type="entry name" value="UDP-N-AcMur_Ala_ligase_MurC"/>
</dbReference>
<organism evidence="18 19">
    <name type="scientific">Spirobacillus cienkowskii</name>
    <dbReference type="NCBI Taxonomy" id="495820"/>
    <lineage>
        <taxon>Bacteria</taxon>
        <taxon>Pseudomonadati</taxon>
        <taxon>Bdellovibrionota</taxon>
        <taxon>Oligoflexia</taxon>
        <taxon>Silvanigrellales</taxon>
        <taxon>Spirobacillus</taxon>
    </lineage>
</organism>
<keyword evidence="19" id="KW-1185">Reference proteome</keyword>
<dbReference type="GO" id="GO:0009252">
    <property type="term" value="P:peptidoglycan biosynthetic process"/>
    <property type="evidence" value="ECO:0007669"/>
    <property type="project" value="UniProtKB-UniRule"/>
</dbReference>
<comment type="caution">
    <text evidence="18">The sequence shown here is derived from an EMBL/GenBank/DDBJ whole genome shotgun (WGS) entry which is preliminary data.</text>
</comment>
<dbReference type="InterPro" id="IPR000713">
    <property type="entry name" value="Mur_ligase_N"/>
</dbReference>
<evidence type="ECO:0000256" key="7">
    <source>
        <dbReference type="ARBA" id="ARBA00022741"/>
    </source>
</evidence>
<keyword evidence="9 14" id="KW-0133">Cell shape</keyword>
<reference evidence="18" key="1">
    <citation type="submission" date="2018-04" db="EMBL/GenBank/DDBJ databases">
        <title>Draft genome sequence of the Candidatus Spirobacillus cienkowskii, a pathogen of freshwater Daphnia species, reconstructed from hemolymph metagenomic reads.</title>
        <authorList>
            <person name="Bresciani L."/>
            <person name="Lemos L.N."/>
            <person name="Wale N."/>
            <person name="Lin J.Y."/>
            <person name="Fernandes G.R."/>
            <person name="Duffy M.A."/>
            <person name="Rodrigues J.M."/>
        </authorList>
    </citation>
    <scope>NUCLEOTIDE SEQUENCE [LARGE SCALE GENOMIC DNA]</scope>
    <source>
        <strain evidence="18">Binning01</strain>
    </source>
</reference>
<dbReference type="AlphaFoldDB" id="A0A369KUL5"/>
<dbReference type="EMBL" id="QOVW01000002">
    <property type="protein sequence ID" value="RDB37302.1"/>
    <property type="molecule type" value="Genomic_DNA"/>
</dbReference>
<evidence type="ECO:0000256" key="13">
    <source>
        <dbReference type="ARBA" id="ARBA00047833"/>
    </source>
</evidence>
<dbReference type="EC" id="6.3.2.8" evidence="3 14"/>
<dbReference type="InterPro" id="IPR004101">
    <property type="entry name" value="Mur_ligase_C"/>
</dbReference>
<feature type="binding site" evidence="14">
    <location>
        <begin position="112"/>
        <end position="118"/>
    </location>
    <ligand>
        <name>ATP</name>
        <dbReference type="ChEBI" id="CHEBI:30616"/>
    </ligand>
</feature>
<comment type="function">
    <text evidence="14">Cell wall formation.</text>
</comment>
<evidence type="ECO:0000256" key="10">
    <source>
        <dbReference type="ARBA" id="ARBA00022984"/>
    </source>
</evidence>
<comment type="similarity">
    <text evidence="14">Belongs to the MurCDEF family.</text>
</comment>
<protein>
    <recommendedName>
        <fullName evidence="3 14">UDP-N-acetylmuramate--L-alanine ligase</fullName>
        <ecNumber evidence="3 14">6.3.2.8</ecNumber>
    </recommendedName>
    <alternativeName>
        <fullName evidence="14">UDP-N-acetylmuramoyl-L-alanine synthetase</fullName>
    </alternativeName>
</protein>
<evidence type="ECO:0000256" key="4">
    <source>
        <dbReference type="ARBA" id="ARBA00022490"/>
    </source>
</evidence>
<dbReference type="Proteomes" id="UP000253934">
    <property type="component" value="Unassembled WGS sequence"/>
</dbReference>
<evidence type="ECO:0000256" key="11">
    <source>
        <dbReference type="ARBA" id="ARBA00023306"/>
    </source>
</evidence>
<dbReference type="Gene3D" id="3.40.1190.10">
    <property type="entry name" value="Mur-like, catalytic domain"/>
    <property type="match status" value="1"/>
</dbReference>
<evidence type="ECO:0000313" key="18">
    <source>
        <dbReference type="EMBL" id="RDB37302.1"/>
    </source>
</evidence>
<dbReference type="GO" id="GO:0051301">
    <property type="term" value="P:cell division"/>
    <property type="evidence" value="ECO:0007669"/>
    <property type="project" value="UniProtKB-KW"/>
</dbReference>
<evidence type="ECO:0000259" key="17">
    <source>
        <dbReference type="Pfam" id="PF08245"/>
    </source>
</evidence>
<evidence type="ECO:0000256" key="5">
    <source>
        <dbReference type="ARBA" id="ARBA00022598"/>
    </source>
</evidence>
<evidence type="ECO:0000313" key="19">
    <source>
        <dbReference type="Proteomes" id="UP000253934"/>
    </source>
</evidence>
<feature type="domain" description="Mur ligase central" evidence="17">
    <location>
        <begin position="110"/>
        <end position="288"/>
    </location>
</feature>
<sequence>MLNTIKKIHFVGIGGSGMSGIAEVLINSGFIITGSDIKSTPTTEHLKDIGATIFIGHQPENIKEAQVVVISSAINKHNPEIIEAHNLKVPIIHRTEMLSELMRMKYGIVVAGTHGKTTTTSILASALYELNLDPTVIIGGKINAFGSNAKLGKGELFVAEADESDGSFLRLTPTIAVITNIDRDHLDHYENLEAIIQAFEKFIDKVPFYGAICACIDDPIIQLILPKIRRKVVTYGLRQDADITAIDKITDGFYTSYTPVIYGKPASKVKLKMPGLYNLTNSLATFAVSSVLELDSNKISKAISKFQGVQHRFSILGEIKNNIVVDDYAHNPKKIETVLKGTKESFPKKQIIVIFQPHRYSRVKNQMSEFSKAFLDADHVIITPIYSAGEQEIQGINLDILAHQIKVNSFNNYSNSTFIAQSLNESASIALQIIKNNPYKHEFVVLTLGAGDVKLAGTMLLEKLELECK</sequence>
<dbReference type="SUPFAM" id="SSF53623">
    <property type="entry name" value="MurD-like peptide ligases, catalytic domain"/>
    <property type="match status" value="1"/>
</dbReference>
<dbReference type="GO" id="GO:0008763">
    <property type="term" value="F:UDP-N-acetylmuramate-L-alanine ligase activity"/>
    <property type="evidence" value="ECO:0007669"/>
    <property type="project" value="UniProtKB-UniRule"/>
</dbReference>
<keyword evidence="7 14" id="KW-0547">Nucleotide-binding</keyword>
<dbReference type="InterPro" id="IPR050061">
    <property type="entry name" value="MurCDEF_pg_biosynth"/>
</dbReference>
<dbReference type="Pfam" id="PF08245">
    <property type="entry name" value="Mur_ligase_M"/>
    <property type="match status" value="1"/>
</dbReference>
<keyword evidence="10 14" id="KW-0573">Peptidoglycan synthesis</keyword>
<dbReference type="InterPro" id="IPR036565">
    <property type="entry name" value="Mur-like_cat_sf"/>
</dbReference>
<evidence type="ECO:0000256" key="6">
    <source>
        <dbReference type="ARBA" id="ARBA00022618"/>
    </source>
</evidence>
<dbReference type="Gene3D" id="3.40.50.720">
    <property type="entry name" value="NAD(P)-binding Rossmann-like Domain"/>
    <property type="match status" value="1"/>
</dbReference>
<dbReference type="Pfam" id="PF02875">
    <property type="entry name" value="Mur_ligase_C"/>
    <property type="match status" value="1"/>
</dbReference>
<dbReference type="InterPro" id="IPR013221">
    <property type="entry name" value="Mur_ligase_cen"/>
</dbReference>
<dbReference type="GO" id="GO:0005524">
    <property type="term" value="F:ATP binding"/>
    <property type="evidence" value="ECO:0007669"/>
    <property type="project" value="UniProtKB-UniRule"/>
</dbReference>
<keyword evidence="6 14" id="KW-0132">Cell division</keyword>
<keyword evidence="11 14" id="KW-0131">Cell cycle</keyword>
<evidence type="ECO:0000256" key="2">
    <source>
        <dbReference type="ARBA" id="ARBA00004752"/>
    </source>
</evidence>
<accession>A0A369KUL5</accession>
<dbReference type="HAMAP" id="MF_00046">
    <property type="entry name" value="MurC"/>
    <property type="match status" value="1"/>
</dbReference>
<dbReference type="GO" id="GO:0005737">
    <property type="term" value="C:cytoplasm"/>
    <property type="evidence" value="ECO:0007669"/>
    <property type="project" value="UniProtKB-SubCell"/>
</dbReference>
<dbReference type="Gene3D" id="3.90.190.20">
    <property type="entry name" value="Mur ligase, C-terminal domain"/>
    <property type="match status" value="1"/>
</dbReference>
<evidence type="ECO:0000256" key="14">
    <source>
        <dbReference type="HAMAP-Rule" id="MF_00046"/>
    </source>
</evidence>
<comment type="subcellular location">
    <subcellularLocation>
        <location evidence="1 14">Cytoplasm</location>
    </subcellularLocation>
</comment>
<keyword evidence="4 14" id="KW-0963">Cytoplasm</keyword>
<name>A0A369KUL5_9BACT</name>
<evidence type="ECO:0000259" key="15">
    <source>
        <dbReference type="Pfam" id="PF01225"/>
    </source>
</evidence>
<evidence type="ECO:0000259" key="16">
    <source>
        <dbReference type="Pfam" id="PF02875"/>
    </source>
</evidence>
<dbReference type="GO" id="GO:0071555">
    <property type="term" value="P:cell wall organization"/>
    <property type="evidence" value="ECO:0007669"/>
    <property type="project" value="UniProtKB-KW"/>
</dbReference>
<keyword evidence="5 14" id="KW-0436">Ligase</keyword>
<dbReference type="SUPFAM" id="SSF53244">
    <property type="entry name" value="MurD-like peptide ligases, peptide-binding domain"/>
    <property type="match status" value="1"/>
</dbReference>
<dbReference type="SUPFAM" id="SSF51984">
    <property type="entry name" value="MurCD N-terminal domain"/>
    <property type="match status" value="1"/>
</dbReference>
<dbReference type="UniPathway" id="UPA00219"/>
<dbReference type="GO" id="GO:0008360">
    <property type="term" value="P:regulation of cell shape"/>
    <property type="evidence" value="ECO:0007669"/>
    <property type="project" value="UniProtKB-KW"/>
</dbReference>
<dbReference type="PANTHER" id="PTHR43445">
    <property type="entry name" value="UDP-N-ACETYLMURAMATE--L-ALANINE LIGASE-RELATED"/>
    <property type="match status" value="1"/>
</dbReference>
<evidence type="ECO:0000256" key="1">
    <source>
        <dbReference type="ARBA" id="ARBA00004496"/>
    </source>
</evidence>
<dbReference type="InterPro" id="IPR036615">
    <property type="entry name" value="Mur_ligase_C_dom_sf"/>
</dbReference>
<evidence type="ECO:0000256" key="12">
    <source>
        <dbReference type="ARBA" id="ARBA00023316"/>
    </source>
</evidence>
<dbReference type="PANTHER" id="PTHR43445:SF3">
    <property type="entry name" value="UDP-N-ACETYLMURAMATE--L-ALANINE LIGASE"/>
    <property type="match status" value="1"/>
</dbReference>
<evidence type="ECO:0000256" key="3">
    <source>
        <dbReference type="ARBA" id="ARBA00012211"/>
    </source>
</evidence>